<comment type="caution">
    <text evidence="2">The sequence shown here is derived from an EMBL/GenBank/DDBJ whole genome shotgun (WGS) entry which is preliminary data.</text>
</comment>
<feature type="transmembrane region" description="Helical" evidence="1">
    <location>
        <begin position="101"/>
        <end position="125"/>
    </location>
</feature>
<dbReference type="EMBL" id="QEAQ01000187">
    <property type="protein sequence ID" value="TPX53837.1"/>
    <property type="molecule type" value="Genomic_DNA"/>
</dbReference>
<feature type="transmembrane region" description="Helical" evidence="1">
    <location>
        <begin position="76"/>
        <end position="95"/>
    </location>
</feature>
<keyword evidence="1" id="KW-0472">Membrane</keyword>
<organism evidence="2 3">
    <name type="scientific">Powellomyces hirtus</name>
    <dbReference type="NCBI Taxonomy" id="109895"/>
    <lineage>
        <taxon>Eukaryota</taxon>
        <taxon>Fungi</taxon>
        <taxon>Fungi incertae sedis</taxon>
        <taxon>Chytridiomycota</taxon>
        <taxon>Chytridiomycota incertae sedis</taxon>
        <taxon>Chytridiomycetes</taxon>
        <taxon>Spizellomycetales</taxon>
        <taxon>Powellomycetaceae</taxon>
        <taxon>Powellomyces</taxon>
    </lineage>
</organism>
<evidence type="ECO:0000313" key="2">
    <source>
        <dbReference type="EMBL" id="TPX53837.1"/>
    </source>
</evidence>
<keyword evidence="1" id="KW-1133">Transmembrane helix</keyword>
<sequence length="135" mass="13964">MAIQSKYQPTGLIQAVTSRAGPLMSTAQAYAGTALTTSKAILDRYPPLKAFVYTIGGASAIPLAVFTGYGAATGAMILGVAGTGVAMVQGGFLAFGGFVLFWFLAGAFILAAIATFWFTLAYFAYQVAKRIEGTA</sequence>
<protein>
    <submittedName>
        <fullName evidence="2">Uncharacterized protein</fullName>
    </submittedName>
</protein>
<keyword evidence="3" id="KW-1185">Reference proteome</keyword>
<dbReference type="Pfam" id="PF16015">
    <property type="entry name" value="Promethin"/>
    <property type="match status" value="1"/>
</dbReference>
<accession>A0A507DRG7</accession>
<evidence type="ECO:0000256" key="1">
    <source>
        <dbReference type="SAM" id="Phobius"/>
    </source>
</evidence>
<reference evidence="2 3" key="1">
    <citation type="journal article" date="2019" name="Sci. Rep.">
        <title>Comparative genomics of chytrid fungi reveal insights into the obligate biotrophic and pathogenic lifestyle of Synchytrium endobioticum.</title>
        <authorList>
            <person name="van de Vossenberg B.T.L.H."/>
            <person name="Warris S."/>
            <person name="Nguyen H.D.T."/>
            <person name="van Gent-Pelzer M.P.E."/>
            <person name="Joly D.L."/>
            <person name="van de Geest H.C."/>
            <person name="Bonants P.J.M."/>
            <person name="Smith D.S."/>
            <person name="Levesque C.A."/>
            <person name="van der Lee T.A.J."/>
        </authorList>
    </citation>
    <scope>NUCLEOTIDE SEQUENCE [LARGE SCALE GENOMIC DNA]</scope>
    <source>
        <strain evidence="2 3">CBS 809.83</strain>
    </source>
</reference>
<keyword evidence="1" id="KW-0812">Transmembrane</keyword>
<proteinExistence type="predicted"/>
<name>A0A507DRG7_9FUNG</name>
<feature type="transmembrane region" description="Helical" evidence="1">
    <location>
        <begin position="50"/>
        <end position="69"/>
    </location>
</feature>
<dbReference type="Proteomes" id="UP000318582">
    <property type="component" value="Unassembled WGS sequence"/>
</dbReference>
<evidence type="ECO:0000313" key="3">
    <source>
        <dbReference type="Proteomes" id="UP000318582"/>
    </source>
</evidence>
<gene>
    <name evidence="2" type="ORF">PhCBS80983_g06149</name>
</gene>
<dbReference type="AlphaFoldDB" id="A0A507DRG7"/>